<dbReference type="OrthoDB" id="9768127at2"/>
<dbReference type="Pfam" id="PF14450">
    <property type="entry name" value="FtsA"/>
    <property type="match status" value="1"/>
</dbReference>
<dbReference type="SMART" id="SM00842">
    <property type="entry name" value="FtsA"/>
    <property type="match status" value="1"/>
</dbReference>
<comment type="subunit">
    <text evidence="1">Self-interacts. Interacts with FtsZ.</text>
</comment>
<dbReference type="HAMAP" id="MF_02033">
    <property type="entry name" value="FtsA"/>
    <property type="match status" value="1"/>
</dbReference>
<protein>
    <recommendedName>
        <fullName evidence="1 2">Cell division protein FtsA</fullName>
    </recommendedName>
</protein>
<accession>A0A402D306</accession>
<dbReference type="GO" id="GO:0009898">
    <property type="term" value="C:cytoplasmic side of plasma membrane"/>
    <property type="evidence" value="ECO:0007669"/>
    <property type="project" value="UniProtKB-UniRule"/>
</dbReference>
<reference evidence="3 4" key="1">
    <citation type="journal article" date="2019" name="Int. J. Syst. Evol. Microbiol.">
        <title>Capsulimonas corticalis gen. nov., sp. nov., an aerobic capsulated bacterium, of a novel bacterial order, Capsulimonadales ord. nov., of the class Armatimonadia of the phylum Armatimonadetes.</title>
        <authorList>
            <person name="Li J."/>
            <person name="Kudo C."/>
            <person name="Tonouchi A."/>
        </authorList>
    </citation>
    <scope>NUCLEOTIDE SEQUENCE [LARGE SCALE GENOMIC DNA]</scope>
    <source>
        <strain evidence="3 4">AX-7</strain>
    </source>
</reference>
<dbReference type="InterPro" id="IPR050696">
    <property type="entry name" value="FtsA/MreB"/>
</dbReference>
<dbReference type="CDD" id="cd24048">
    <property type="entry name" value="ASKHA_NBD_FtsA"/>
    <property type="match status" value="1"/>
</dbReference>
<comment type="function">
    <text evidence="1 2">Cell division protein that is involved in the assembly of the Z ring. May serve as a membrane anchor for the Z ring.</text>
</comment>
<keyword evidence="1 2" id="KW-0132">Cell division</keyword>
<dbReference type="GO" id="GO:0043093">
    <property type="term" value="P:FtsZ-dependent cytokinesis"/>
    <property type="evidence" value="ECO:0007669"/>
    <property type="project" value="UniProtKB-UniRule"/>
</dbReference>
<dbReference type="PANTHER" id="PTHR32432">
    <property type="entry name" value="CELL DIVISION PROTEIN FTSA-RELATED"/>
    <property type="match status" value="1"/>
</dbReference>
<dbReference type="InterPro" id="IPR020823">
    <property type="entry name" value="Cell_div_FtsA"/>
</dbReference>
<sequence length="415" mass="44800">MARDCVIGLDIGTTKVCTIVAEIEERGRINIVGVGNSISSGIRKGVVIDIDSAAQAISESVEKARAMSGYEIHRVIVGVTGEHVASLNSRGVVAITHPNREITEEDVERVQDQSRVIVLPPDREIIHAIPRSYSIDGQNGIRFPVGMSGTRLEVETHVVTGAVTFLQNVAKCVHKAGLTIEATVLEPIATAEAVTLPDEKNLGVCIADIGGGTTDIAIFVDGDIYYSSAIPVGGNHVTRDISVGLRTSHDESERIKLSEAVAMVGMTAGDELFEVLSLGSDEPRILPKRILAEIVEPRMHELFTMVKQEIMRSGYYNMLPAGIILSGGGAQLRGATELCRQVTGMPTRVGSPRDVGGVADTLRSPIYSTAVGLVQYGAHYHQQHREIVREQAPMGKYMKKIQNFFARITGSIFDH</sequence>
<keyword evidence="1 2" id="KW-0131">Cell cycle</keyword>
<organism evidence="3 4">
    <name type="scientific">Capsulimonas corticalis</name>
    <dbReference type="NCBI Taxonomy" id="2219043"/>
    <lineage>
        <taxon>Bacteria</taxon>
        <taxon>Bacillati</taxon>
        <taxon>Armatimonadota</taxon>
        <taxon>Armatimonadia</taxon>
        <taxon>Capsulimonadales</taxon>
        <taxon>Capsulimonadaceae</taxon>
        <taxon>Capsulimonas</taxon>
    </lineage>
</organism>
<gene>
    <name evidence="1 3" type="primary">ftsA</name>
    <name evidence="3" type="ORF">CCAX7_005290</name>
</gene>
<comment type="similarity">
    <text evidence="1 2">Belongs to the FtsA/MreB family.</text>
</comment>
<keyword evidence="4" id="KW-1185">Reference proteome</keyword>
<dbReference type="Pfam" id="PF02491">
    <property type="entry name" value="SHS2_FTSA"/>
    <property type="match status" value="1"/>
</dbReference>
<comment type="subcellular location">
    <subcellularLocation>
        <location evidence="1">Cell membrane</location>
        <topology evidence="1">Peripheral membrane protein</topology>
        <orientation evidence="1">Cytoplasmic side</orientation>
    </subcellularLocation>
    <text evidence="1">Localizes to the Z ring in an FtsZ-dependent manner. Targeted to the membrane through a conserved C-terminal amphipathic helix.</text>
</comment>
<dbReference type="PANTHER" id="PTHR32432:SF4">
    <property type="entry name" value="CELL DIVISION PROTEIN FTSA"/>
    <property type="match status" value="1"/>
</dbReference>
<dbReference type="FunCoup" id="A0A402D306">
    <property type="interactions" value="255"/>
</dbReference>
<evidence type="ECO:0000313" key="4">
    <source>
        <dbReference type="Proteomes" id="UP000287394"/>
    </source>
</evidence>
<name>A0A402D306_9BACT</name>
<dbReference type="EMBL" id="AP025739">
    <property type="protein sequence ID" value="BDI28478.1"/>
    <property type="molecule type" value="Genomic_DNA"/>
</dbReference>
<evidence type="ECO:0000313" key="3">
    <source>
        <dbReference type="EMBL" id="BDI28478.1"/>
    </source>
</evidence>
<dbReference type="GO" id="GO:0032153">
    <property type="term" value="C:cell division site"/>
    <property type="evidence" value="ECO:0007669"/>
    <property type="project" value="UniProtKB-UniRule"/>
</dbReference>
<keyword evidence="1" id="KW-1003">Cell membrane</keyword>
<dbReference type="InterPro" id="IPR003494">
    <property type="entry name" value="SHS2_FtsA"/>
</dbReference>
<dbReference type="Gene3D" id="3.30.1490.110">
    <property type="match status" value="1"/>
</dbReference>
<evidence type="ECO:0000256" key="2">
    <source>
        <dbReference type="PIRNR" id="PIRNR003101"/>
    </source>
</evidence>
<evidence type="ECO:0000256" key="1">
    <source>
        <dbReference type="HAMAP-Rule" id="MF_02033"/>
    </source>
</evidence>
<proteinExistence type="inferred from homology"/>
<dbReference type="AlphaFoldDB" id="A0A402D306"/>
<dbReference type="Proteomes" id="UP000287394">
    <property type="component" value="Chromosome"/>
</dbReference>
<dbReference type="InterPro" id="IPR043129">
    <property type="entry name" value="ATPase_NBD"/>
</dbReference>
<dbReference type="NCBIfam" id="TIGR01174">
    <property type="entry name" value="ftsA"/>
    <property type="match status" value="1"/>
</dbReference>
<dbReference type="SUPFAM" id="SSF53067">
    <property type="entry name" value="Actin-like ATPase domain"/>
    <property type="match status" value="2"/>
</dbReference>
<dbReference type="PIRSF" id="PIRSF003101">
    <property type="entry name" value="FtsA"/>
    <property type="match status" value="1"/>
</dbReference>
<dbReference type="KEGG" id="ccot:CCAX7_005290"/>
<keyword evidence="1" id="KW-0472">Membrane</keyword>
<dbReference type="Gene3D" id="3.30.420.40">
    <property type="match status" value="2"/>
</dbReference>